<evidence type="ECO:0000313" key="2">
    <source>
        <dbReference type="Proteomes" id="UP000007148"/>
    </source>
</evidence>
<dbReference type="OrthoDB" id="416585at2759"/>
<keyword evidence="2" id="KW-1185">Reference proteome</keyword>
<name>G4TFB1_SERID</name>
<sequence length="153" mass="17666">MDNGLKGTHSLGMAHFWSLSTRRLTVLINDPGYIWNLLWLPRTDAVAVRSRLGLNRPTRHEYLSTADDDQQIPRIRINEGQYDANRPFRHEVHSQASDLDSPIYAAGEQDDIVHLTSQNTVWRRSAPYERDIERRRVSRGARRETHPGTQALI</sequence>
<accession>G4TFB1</accession>
<proteinExistence type="predicted"/>
<reference evidence="1 2" key="1">
    <citation type="journal article" date="2011" name="PLoS Pathog.">
        <title>Endophytic Life Strategies Decoded by Genome and Transcriptome Analyses of the Mutualistic Root Symbiont Piriformospora indica.</title>
        <authorList>
            <person name="Zuccaro A."/>
            <person name="Lahrmann U."/>
            <person name="Guldener U."/>
            <person name="Langen G."/>
            <person name="Pfiffi S."/>
            <person name="Biedenkopf D."/>
            <person name="Wong P."/>
            <person name="Samans B."/>
            <person name="Grimm C."/>
            <person name="Basiewicz M."/>
            <person name="Murat C."/>
            <person name="Martin F."/>
            <person name="Kogel K.H."/>
        </authorList>
    </citation>
    <scope>NUCLEOTIDE SEQUENCE [LARGE SCALE GENOMIC DNA]</scope>
    <source>
        <strain evidence="1 2">DSM 11827</strain>
    </source>
</reference>
<dbReference type="EMBL" id="CAFZ01000069">
    <property type="protein sequence ID" value="CCA70012.1"/>
    <property type="molecule type" value="Genomic_DNA"/>
</dbReference>
<comment type="caution">
    <text evidence="1">The sequence shown here is derived from an EMBL/GenBank/DDBJ whole genome shotgun (WGS) entry which is preliminary data.</text>
</comment>
<gene>
    <name evidence="1" type="ORF">PIIN_03952</name>
</gene>
<dbReference type="AlphaFoldDB" id="G4TFB1"/>
<evidence type="ECO:0000313" key="1">
    <source>
        <dbReference type="EMBL" id="CCA70012.1"/>
    </source>
</evidence>
<organism evidence="1 2">
    <name type="scientific">Serendipita indica (strain DSM 11827)</name>
    <name type="common">Root endophyte fungus</name>
    <name type="synonym">Piriformospora indica</name>
    <dbReference type="NCBI Taxonomy" id="1109443"/>
    <lineage>
        <taxon>Eukaryota</taxon>
        <taxon>Fungi</taxon>
        <taxon>Dikarya</taxon>
        <taxon>Basidiomycota</taxon>
        <taxon>Agaricomycotina</taxon>
        <taxon>Agaricomycetes</taxon>
        <taxon>Sebacinales</taxon>
        <taxon>Serendipitaceae</taxon>
        <taxon>Serendipita</taxon>
    </lineage>
</organism>
<dbReference type="InParanoid" id="G4TFB1"/>
<dbReference type="HOGENOM" id="CLU_1714009_0_0_1"/>
<dbReference type="Proteomes" id="UP000007148">
    <property type="component" value="Unassembled WGS sequence"/>
</dbReference>
<protein>
    <submittedName>
        <fullName evidence="1">Uncharacterized protein</fullName>
    </submittedName>
</protein>